<gene>
    <name evidence="1" type="ORF">PUN28_005175</name>
</gene>
<proteinExistence type="predicted"/>
<reference evidence="1 2" key="1">
    <citation type="submission" date="2023-03" db="EMBL/GenBank/DDBJ databases">
        <title>High recombination rates correlate with genetic variation in Cardiocondyla obscurior ants.</title>
        <authorList>
            <person name="Errbii M."/>
        </authorList>
    </citation>
    <scope>NUCLEOTIDE SEQUENCE [LARGE SCALE GENOMIC DNA]</scope>
    <source>
        <strain evidence="1">Alpha-2009</strain>
        <tissue evidence="1">Whole body</tissue>
    </source>
</reference>
<dbReference type="EMBL" id="JADYXP020000004">
    <property type="protein sequence ID" value="KAL0126629.1"/>
    <property type="molecule type" value="Genomic_DNA"/>
</dbReference>
<dbReference type="Proteomes" id="UP001430953">
    <property type="component" value="Unassembled WGS sequence"/>
</dbReference>
<name>A0AAW2GIH8_9HYME</name>
<dbReference type="AlphaFoldDB" id="A0AAW2GIH8"/>
<sequence length="92" mass="10659">MFFQTGLGLFKLLHSSVNGGTCICIMQTTKLRVKVRGRAIWNRENAGHRRTCIAAFSRTNIRGRLSRYISRDTREDKWERSRKGEVHGSLTY</sequence>
<evidence type="ECO:0008006" key="3">
    <source>
        <dbReference type="Google" id="ProtNLM"/>
    </source>
</evidence>
<keyword evidence="2" id="KW-1185">Reference proteome</keyword>
<organism evidence="1 2">
    <name type="scientific">Cardiocondyla obscurior</name>
    <dbReference type="NCBI Taxonomy" id="286306"/>
    <lineage>
        <taxon>Eukaryota</taxon>
        <taxon>Metazoa</taxon>
        <taxon>Ecdysozoa</taxon>
        <taxon>Arthropoda</taxon>
        <taxon>Hexapoda</taxon>
        <taxon>Insecta</taxon>
        <taxon>Pterygota</taxon>
        <taxon>Neoptera</taxon>
        <taxon>Endopterygota</taxon>
        <taxon>Hymenoptera</taxon>
        <taxon>Apocrita</taxon>
        <taxon>Aculeata</taxon>
        <taxon>Formicoidea</taxon>
        <taxon>Formicidae</taxon>
        <taxon>Myrmicinae</taxon>
        <taxon>Cardiocondyla</taxon>
    </lineage>
</organism>
<accession>A0AAW2GIH8</accession>
<evidence type="ECO:0000313" key="1">
    <source>
        <dbReference type="EMBL" id="KAL0126629.1"/>
    </source>
</evidence>
<protein>
    <recommendedName>
        <fullName evidence="3">Secreted protein</fullName>
    </recommendedName>
</protein>
<comment type="caution">
    <text evidence="1">The sequence shown here is derived from an EMBL/GenBank/DDBJ whole genome shotgun (WGS) entry which is preliminary data.</text>
</comment>
<evidence type="ECO:0000313" key="2">
    <source>
        <dbReference type="Proteomes" id="UP001430953"/>
    </source>
</evidence>